<keyword evidence="2" id="KW-1185">Reference proteome</keyword>
<proteinExistence type="predicted"/>
<accession>A0A9P7FP70</accession>
<organism evidence="1 2">
    <name type="scientific">Sphagnurus paluster</name>
    <dbReference type="NCBI Taxonomy" id="117069"/>
    <lineage>
        <taxon>Eukaryota</taxon>
        <taxon>Fungi</taxon>
        <taxon>Dikarya</taxon>
        <taxon>Basidiomycota</taxon>
        <taxon>Agaricomycotina</taxon>
        <taxon>Agaricomycetes</taxon>
        <taxon>Agaricomycetidae</taxon>
        <taxon>Agaricales</taxon>
        <taxon>Tricholomatineae</taxon>
        <taxon>Lyophyllaceae</taxon>
        <taxon>Sphagnurus</taxon>
    </lineage>
</organism>
<comment type="caution">
    <text evidence="1">The sequence shown here is derived from an EMBL/GenBank/DDBJ whole genome shotgun (WGS) entry which is preliminary data.</text>
</comment>
<name>A0A9P7FP70_9AGAR</name>
<reference evidence="1" key="1">
    <citation type="submission" date="2021-02" db="EMBL/GenBank/DDBJ databases">
        <authorList>
            <person name="Nieuwenhuis M."/>
            <person name="Van De Peppel L.J.J."/>
        </authorList>
    </citation>
    <scope>NUCLEOTIDE SEQUENCE</scope>
    <source>
        <strain evidence="1">D49</strain>
    </source>
</reference>
<dbReference type="EMBL" id="JABCKI010006447">
    <property type="protein sequence ID" value="KAG5634369.1"/>
    <property type="molecule type" value="Genomic_DNA"/>
</dbReference>
<gene>
    <name evidence="1" type="ORF">H0H81_002214</name>
</gene>
<protein>
    <submittedName>
        <fullName evidence="1">Uncharacterized protein</fullName>
    </submittedName>
</protein>
<evidence type="ECO:0000313" key="2">
    <source>
        <dbReference type="Proteomes" id="UP000717328"/>
    </source>
</evidence>
<dbReference type="Proteomes" id="UP000717328">
    <property type="component" value="Unassembled WGS sequence"/>
</dbReference>
<sequence length="292" mass="30388">MPAGTQFCLLQQAPGYKDAWCSVCTKLAIARLLGSTLDAPAYLILYAALTSIQTAAAPLPQDLIRKLGGADSSITGVIDGLPSRVRGIVGKRGNHSVTAPFTNLRRSIKQSRSLIDSVTNTLGLGSVWETITAVRTTASSNIKGTVGGVISGSCLTKRSAVGVTDELTGQLVDIFDKVDGMVPRAVTAQVTGLISGTKQSSGFGHCLVDGVTWLWDTITGLWYSNPTGKDSSIIGVNGVCPHVKRSTAGVPDGLISQLVDIFASNQGASLAIGSADWAGSGGYVKCVYRIFL</sequence>
<evidence type="ECO:0000313" key="1">
    <source>
        <dbReference type="EMBL" id="KAG5634369.1"/>
    </source>
</evidence>
<reference evidence="1" key="2">
    <citation type="submission" date="2021-10" db="EMBL/GenBank/DDBJ databases">
        <title>Phylogenomics reveals ancestral predisposition of the termite-cultivated fungus Termitomyces towards a domesticated lifestyle.</title>
        <authorList>
            <person name="Auxier B."/>
            <person name="Grum-Grzhimaylo A."/>
            <person name="Cardenas M.E."/>
            <person name="Lodge J.D."/>
            <person name="Laessoe T."/>
            <person name="Pedersen O."/>
            <person name="Smith M.E."/>
            <person name="Kuyper T.W."/>
            <person name="Franco-Molano E.A."/>
            <person name="Baroni T.J."/>
            <person name="Aanen D.K."/>
        </authorList>
    </citation>
    <scope>NUCLEOTIDE SEQUENCE</scope>
    <source>
        <strain evidence="1">D49</strain>
    </source>
</reference>
<dbReference type="AlphaFoldDB" id="A0A9P7FP70"/>